<dbReference type="Proteomes" id="UP000429523">
    <property type="component" value="Unassembled WGS sequence"/>
</dbReference>
<dbReference type="OrthoDB" id="10565457at2759"/>
<evidence type="ECO:0000313" key="6">
    <source>
        <dbReference type="EMBL" id="KAE9143871.1"/>
    </source>
</evidence>
<evidence type="ECO:0000256" key="1">
    <source>
        <dbReference type="SAM" id="SignalP"/>
    </source>
</evidence>
<evidence type="ECO:0000313" key="16">
    <source>
        <dbReference type="Proteomes" id="UP000460718"/>
    </source>
</evidence>
<keyword evidence="1" id="KW-0732">Signal</keyword>
<evidence type="ECO:0000313" key="5">
    <source>
        <dbReference type="EMBL" id="KAE9111628.1"/>
    </source>
</evidence>
<dbReference type="EMBL" id="QXGE01000812">
    <property type="protein sequence ID" value="KAE9303259.1"/>
    <property type="molecule type" value="Genomic_DNA"/>
</dbReference>
<evidence type="ECO:0000313" key="14">
    <source>
        <dbReference type="Proteomes" id="UP000440732"/>
    </source>
</evidence>
<feature type="signal peptide" evidence="1">
    <location>
        <begin position="1"/>
        <end position="19"/>
    </location>
</feature>
<dbReference type="Proteomes" id="UP000488956">
    <property type="component" value="Unassembled WGS sequence"/>
</dbReference>
<evidence type="ECO:0000313" key="15">
    <source>
        <dbReference type="Proteomes" id="UP000441208"/>
    </source>
</evidence>
<dbReference type="Proteomes" id="UP000440367">
    <property type="component" value="Unassembled WGS sequence"/>
</dbReference>
<organism evidence="6 14">
    <name type="scientific">Phytophthora fragariae</name>
    <dbReference type="NCBI Taxonomy" id="53985"/>
    <lineage>
        <taxon>Eukaryota</taxon>
        <taxon>Sar</taxon>
        <taxon>Stramenopiles</taxon>
        <taxon>Oomycota</taxon>
        <taxon>Peronosporomycetes</taxon>
        <taxon>Peronosporales</taxon>
        <taxon>Peronosporaceae</taxon>
        <taxon>Phytophthora</taxon>
    </lineage>
</organism>
<feature type="chain" id="PRO_5036380623" description="Secreted protein" evidence="1">
    <location>
        <begin position="20"/>
        <end position="123"/>
    </location>
</feature>
<dbReference type="Proteomes" id="UP000437068">
    <property type="component" value="Unassembled WGS sequence"/>
</dbReference>
<dbReference type="EMBL" id="QXFW01000818">
    <property type="protein sequence ID" value="KAE9002348.1"/>
    <property type="molecule type" value="Genomic_DNA"/>
</dbReference>
<evidence type="ECO:0000313" key="8">
    <source>
        <dbReference type="EMBL" id="KAE9242617.1"/>
    </source>
</evidence>
<accession>A0A6A3U2N3</accession>
<dbReference type="Proteomes" id="UP000441208">
    <property type="component" value="Unassembled WGS sequence"/>
</dbReference>
<sequence>MSGFLVILSLASIVFLGWTQHQNRFSTERACSHAVRVCITAYTSTSHMQKCPTLVRRRASASCRLTTAVCVISGSSPSIRLATGIYINTGSSLFFATLYFDDATTTATASLFITLRTASRGSS</sequence>
<dbReference type="EMBL" id="QXGB01000813">
    <property type="protein sequence ID" value="KAE9203689.1"/>
    <property type="molecule type" value="Genomic_DNA"/>
</dbReference>
<evidence type="ECO:0000313" key="3">
    <source>
        <dbReference type="EMBL" id="KAE9002348.1"/>
    </source>
</evidence>
<dbReference type="EMBL" id="QXGF01000912">
    <property type="protein sequence ID" value="KAE8934386.1"/>
    <property type="molecule type" value="Genomic_DNA"/>
</dbReference>
<evidence type="ECO:0008006" key="18">
    <source>
        <dbReference type="Google" id="ProtNLM"/>
    </source>
</evidence>
<dbReference type="AlphaFoldDB" id="A0A6A3U2N3"/>
<evidence type="ECO:0000313" key="11">
    <source>
        <dbReference type="Proteomes" id="UP000433483"/>
    </source>
</evidence>
<gene>
    <name evidence="9" type="ORF">PF001_g13636</name>
    <name evidence="8" type="ORF">PF002_g8657</name>
    <name evidence="7" type="ORF">PF005_g14080</name>
    <name evidence="6" type="ORF">PF006_g11141</name>
    <name evidence="5" type="ORF">PF007_g11415</name>
    <name evidence="2" type="ORF">PF009_g15632</name>
    <name evidence="4" type="ORF">PF010_g13459</name>
    <name evidence="3" type="ORF">PF011_g13354</name>
</gene>
<dbReference type="Proteomes" id="UP000440732">
    <property type="component" value="Unassembled WGS sequence"/>
</dbReference>
<evidence type="ECO:0000313" key="17">
    <source>
        <dbReference type="Proteomes" id="UP000488956"/>
    </source>
</evidence>
<dbReference type="EMBL" id="QXGA01000584">
    <property type="protein sequence ID" value="KAE9143871.1"/>
    <property type="molecule type" value="Genomic_DNA"/>
</dbReference>
<evidence type="ECO:0000313" key="13">
    <source>
        <dbReference type="Proteomes" id="UP000440367"/>
    </source>
</evidence>
<dbReference type="EMBL" id="QXGD01000343">
    <property type="protein sequence ID" value="KAE9242617.1"/>
    <property type="molecule type" value="Genomic_DNA"/>
</dbReference>
<name>A0A6A3U2N3_9STRA</name>
<keyword evidence="11" id="KW-1185">Reference proteome</keyword>
<reference evidence="10 11" key="1">
    <citation type="submission" date="2018-08" db="EMBL/GenBank/DDBJ databases">
        <title>Genomic investigation of the strawberry pathogen Phytophthora fragariae indicates pathogenicity is determined by transcriptional variation in three key races.</title>
        <authorList>
            <person name="Adams T.M."/>
            <person name="Armitage A.D."/>
            <person name="Sobczyk M.K."/>
            <person name="Bates H.J."/>
            <person name="Dunwell J.M."/>
            <person name="Nellist C.F."/>
            <person name="Harrison R.J."/>
        </authorList>
    </citation>
    <scope>NUCLEOTIDE SEQUENCE [LARGE SCALE GENOMIC DNA]</scope>
    <source>
        <strain evidence="9 12">A4</strain>
        <strain evidence="8 13">BC-1</strain>
        <strain evidence="7 11">NOV-27</strain>
        <strain evidence="6 14">NOV-5</strain>
        <strain evidence="5 15">NOV-71</strain>
        <strain evidence="2 10">NOV-9</strain>
        <strain evidence="4 17">ONT-3</strain>
        <strain evidence="3 16">SCRP245</strain>
    </source>
</reference>
<evidence type="ECO:0000313" key="12">
    <source>
        <dbReference type="Proteomes" id="UP000437068"/>
    </source>
</evidence>
<evidence type="ECO:0000313" key="10">
    <source>
        <dbReference type="Proteomes" id="UP000429523"/>
    </source>
</evidence>
<dbReference type="Proteomes" id="UP000460718">
    <property type="component" value="Unassembled WGS sequence"/>
</dbReference>
<evidence type="ECO:0000313" key="7">
    <source>
        <dbReference type="EMBL" id="KAE9203689.1"/>
    </source>
</evidence>
<proteinExistence type="predicted"/>
<evidence type="ECO:0000313" key="9">
    <source>
        <dbReference type="EMBL" id="KAE9303259.1"/>
    </source>
</evidence>
<evidence type="ECO:0000313" key="4">
    <source>
        <dbReference type="EMBL" id="KAE9104237.1"/>
    </source>
</evidence>
<dbReference type="EMBL" id="QXFX01000789">
    <property type="protein sequence ID" value="KAE9104237.1"/>
    <property type="molecule type" value="Genomic_DNA"/>
</dbReference>
<protein>
    <recommendedName>
        <fullName evidence="18">Secreted protein</fullName>
    </recommendedName>
</protein>
<dbReference type="Proteomes" id="UP000433483">
    <property type="component" value="Unassembled WGS sequence"/>
</dbReference>
<comment type="caution">
    <text evidence="6">The sequence shown here is derived from an EMBL/GenBank/DDBJ whole genome shotgun (WGS) entry which is preliminary data.</text>
</comment>
<dbReference type="EMBL" id="QXFZ01000571">
    <property type="protein sequence ID" value="KAE9111628.1"/>
    <property type="molecule type" value="Genomic_DNA"/>
</dbReference>
<evidence type="ECO:0000313" key="2">
    <source>
        <dbReference type="EMBL" id="KAE8934386.1"/>
    </source>
</evidence>